<dbReference type="EMBL" id="BAABME010011778">
    <property type="protein sequence ID" value="GAA0184275.1"/>
    <property type="molecule type" value="Genomic_DNA"/>
</dbReference>
<accession>A0AAV3RUH3</accession>
<name>A0AAV3RUH3_LITER</name>
<keyword evidence="2" id="KW-1185">Reference proteome</keyword>
<organism evidence="1 2">
    <name type="scientific">Lithospermum erythrorhizon</name>
    <name type="common">Purple gromwell</name>
    <name type="synonym">Lithospermum officinale var. erythrorhizon</name>
    <dbReference type="NCBI Taxonomy" id="34254"/>
    <lineage>
        <taxon>Eukaryota</taxon>
        <taxon>Viridiplantae</taxon>
        <taxon>Streptophyta</taxon>
        <taxon>Embryophyta</taxon>
        <taxon>Tracheophyta</taxon>
        <taxon>Spermatophyta</taxon>
        <taxon>Magnoliopsida</taxon>
        <taxon>eudicotyledons</taxon>
        <taxon>Gunneridae</taxon>
        <taxon>Pentapetalae</taxon>
        <taxon>asterids</taxon>
        <taxon>lamiids</taxon>
        <taxon>Boraginales</taxon>
        <taxon>Boraginaceae</taxon>
        <taxon>Boraginoideae</taxon>
        <taxon>Lithospermeae</taxon>
        <taxon>Lithospermum</taxon>
    </lineage>
</organism>
<protein>
    <submittedName>
        <fullName evidence="1">Uncharacterized protein</fullName>
    </submittedName>
</protein>
<comment type="caution">
    <text evidence="1">The sequence shown here is derived from an EMBL/GenBank/DDBJ whole genome shotgun (WGS) entry which is preliminary data.</text>
</comment>
<dbReference type="AlphaFoldDB" id="A0AAV3RUH3"/>
<sequence length="68" mass="7272">MKSLMSSSATLAPPRHCHVNNVVDAMSIAKSPAATSANEVACHFTTTSVMPSVVTWNSLDYNLWFTGS</sequence>
<reference evidence="1 2" key="1">
    <citation type="submission" date="2024-01" db="EMBL/GenBank/DDBJ databases">
        <title>The complete chloroplast genome sequence of Lithospermum erythrorhizon: insights into the phylogenetic relationship among Boraginaceae species and the maternal lineages of purple gromwells.</title>
        <authorList>
            <person name="Okada T."/>
            <person name="Watanabe K."/>
        </authorList>
    </citation>
    <scope>NUCLEOTIDE SEQUENCE [LARGE SCALE GENOMIC DNA]</scope>
</reference>
<proteinExistence type="predicted"/>
<evidence type="ECO:0000313" key="2">
    <source>
        <dbReference type="Proteomes" id="UP001454036"/>
    </source>
</evidence>
<gene>
    <name evidence="1" type="ORF">LIER_31563</name>
</gene>
<evidence type="ECO:0000313" key="1">
    <source>
        <dbReference type="EMBL" id="GAA0184275.1"/>
    </source>
</evidence>
<dbReference type="Proteomes" id="UP001454036">
    <property type="component" value="Unassembled WGS sequence"/>
</dbReference>